<dbReference type="EMBL" id="JANPWB010000009">
    <property type="protein sequence ID" value="KAJ1155289.1"/>
    <property type="molecule type" value="Genomic_DNA"/>
</dbReference>
<comment type="caution">
    <text evidence="1">The sequence shown here is derived from an EMBL/GenBank/DDBJ whole genome shotgun (WGS) entry which is preliminary data.</text>
</comment>
<dbReference type="AlphaFoldDB" id="A0AAV7RSK9"/>
<proteinExistence type="predicted"/>
<dbReference type="Proteomes" id="UP001066276">
    <property type="component" value="Chromosome 5"/>
</dbReference>
<evidence type="ECO:0000313" key="1">
    <source>
        <dbReference type="EMBL" id="KAJ1155289.1"/>
    </source>
</evidence>
<gene>
    <name evidence="1" type="ORF">NDU88_008020</name>
</gene>
<evidence type="ECO:0000313" key="2">
    <source>
        <dbReference type="Proteomes" id="UP001066276"/>
    </source>
</evidence>
<protein>
    <submittedName>
        <fullName evidence="1">Uncharacterized protein</fullName>
    </submittedName>
</protein>
<accession>A0AAV7RSK9</accession>
<sequence length="106" mass="11872">MIVAPEPGCLARNRMHLFPAFGSLCEAGLEMDCRLETLRVGVQSFAVWAEATDNVCRGRRCLIRCSPHGPHVVDFLAVWRNEKESSARCKLYLATREGKCVYMTPA</sequence>
<organism evidence="1 2">
    <name type="scientific">Pleurodeles waltl</name>
    <name type="common">Iberian ribbed newt</name>
    <dbReference type="NCBI Taxonomy" id="8319"/>
    <lineage>
        <taxon>Eukaryota</taxon>
        <taxon>Metazoa</taxon>
        <taxon>Chordata</taxon>
        <taxon>Craniata</taxon>
        <taxon>Vertebrata</taxon>
        <taxon>Euteleostomi</taxon>
        <taxon>Amphibia</taxon>
        <taxon>Batrachia</taxon>
        <taxon>Caudata</taxon>
        <taxon>Salamandroidea</taxon>
        <taxon>Salamandridae</taxon>
        <taxon>Pleurodelinae</taxon>
        <taxon>Pleurodeles</taxon>
    </lineage>
</organism>
<reference evidence="1" key="1">
    <citation type="journal article" date="2022" name="bioRxiv">
        <title>Sequencing and chromosome-scale assembly of the giantPleurodeles waltlgenome.</title>
        <authorList>
            <person name="Brown T."/>
            <person name="Elewa A."/>
            <person name="Iarovenko S."/>
            <person name="Subramanian E."/>
            <person name="Araus A.J."/>
            <person name="Petzold A."/>
            <person name="Susuki M."/>
            <person name="Suzuki K.-i.T."/>
            <person name="Hayashi T."/>
            <person name="Toyoda A."/>
            <person name="Oliveira C."/>
            <person name="Osipova E."/>
            <person name="Leigh N.D."/>
            <person name="Simon A."/>
            <person name="Yun M.H."/>
        </authorList>
    </citation>
    <scope>NUCLEOTIDE SEQUENCE</scope>
    <source>
        <strain evidence="1">20211129_DDA</strain>
        <tissue evidence="1">Liver</tissue>
    </source>
</reference>
<keyword evidence="2" id="KW-1185">Reference proteome</keyword>
<name>A0AAV7RSK9_PLEWA</name>